<keyword evidence="3" id="KW-1185">Reference proteome</keyword>
<reference evidence="2 3" key="1">
    <citation type="journal article" date="2010" name="ChemBioChem">
        <title>Cloning and characterization of the biosynthetic gene cluster of 16-membered macrolide antibiotic FD-891: involvement of a dual functional cytochrome P450 monooxygenase catalyzing epoxidation and hydroxylation.</title>
        <authorList>
            <person name="Kudo F."/>
            <person name="Motegi A."/>
            <person name="Mizoue K."/>
            <person name="Eguchi T."/>
        </authorList>
    </citation>
    <scope>NUCLEOTIDE SEQUENCE [LARGE SCALE GENOMIC DNA]</scope>
    <source>
        <strain evidence="2 3">A-8890</strain>
    </source>
</reference>
<reference evidence="2 3" key="2">
    <citation type="journal article" date="2023" name="ChemBioChem">
        <title>Acyltransferase Domain Exchange between Two Independent Type I Polyketide Synthases in the Same Producer Strain of Macrolide Antibiotics.</title>
        <authorList>
            <person name="Kudo F."/>
            <person name="Kishikawa K."/>
            <person name="Tsuboi K."/>
            <person name="Kido T."/>
            <person name="Usui T."/>
            <person name="Hashimoto J."/>
            <person name="Shin-Ya K."/>
            <person name="Miyanaga A."/>
            <person name="Eguchi T."/>
        </authorList>
    </citation>
    <scope>NUCLEOTIDE SEQUENCE [LARGE SCALE GENOMIC DNA]</scope>
    <source>
        <strain evidence="2 3">A-8890</strain>
    </source>
</reference>
<feature type="region of interest" description="Disordered" evidence="1">
    <location>
        <begin position="63"/>
        <end position="95"/>
    </location>
</feature>
<evidence type="ECO:0000313" key="2">
    <source>
        <dbReference type="EMBL" id="BBC29998.1"/>
    </source>
</evidence>
<dbReference type="EMBL" id="AP018448">
    <property type="protein sequence ID" value="BBC29998.1"/>
    <property type="molecule type" value="Genomic_DNA"/>
</dbReference>
<evidence type="ECO:0000313" key="3">
    <source>
        <dbReference type="Proteomes" id="UP001321542"/>
    </source>
</evidence>
<sequence>MSINANTRQLDELASVFRVNAVRAQVQARAVVARGALNVKNGWRANAVASSGRHARLYPNSISYDMRPHPTGASAEIGPDKSRPQGALGNLLEFGSVKNPPHNDGGLALAAEAAAFTAHVAAIGAQMGRG</sequence>
<gene>
    <name evidence="2" type="ORF">SGFS_012920</name>
</gene>
<dbReference type="Proteomes" id="UP001321542">
    <property type="component" value="Chromosome"/>
</dbReference>
<organism evidence="2 3">
    <name type="scientific">Streptomyces graminofaciens</name>
    <dbReference type="NCBI Taxonomy" id="68212"/>
    <lineage>
        <taxon>Bacteria</taxon>
        <taxon>Bacillati</taxon>
        <taxon>Actinomycetota</taxon>
        <taxon>Actinomycetes</taxon>
        <taxon>Kitasatosporales</taxon>
        <taxon>Streptomycetaceae</taxon>
        <taxon>Streptomyces</taxon>
    </lineage>
</organism>
<name>A0ABN5VAT8_9ACTN</name>
<evidence type="ECO:0000256" key="1">
    <source>
        <dbReference type="SAM" id="MobiDB-lite"/>
    </source>
</evidence>
<evidence type="ECO:0008006" key="4">
    <source>
        <dbReference type="Google" id="ProtNLM"/>
    </source>
</evidence>
<dbReference type="RefSeq" id="WP_286248284.1">
    <property type="nucleotide sequence ID" value="NZ_AP018448.1"/>
</dbReference>
<proteinExistence type="predicted"/>
<accession>A0ABN5VAT8</accession>
<protein>
    <recommendedName>
        <fullName evidence="4">HK97 gp10 family phage protein</fullName>
    </recommendedName>
</protein>